<feature type="region of interest" description="Disordered" evidence="2">
    <location>
        <begin position="421"/>
        <end position="528"/>
    </location>
</feature>
<dbReference type="PANTHER" id="PTHR46734">
    <property type="entry name" value="TELOMERIC REPEAT-BINDING FACTOR 1 TERF1"/>
    <property type="match status" value="1"/>
</dbReference>
<evidence type="ECO:0000256" key="2">
    <source>
        <dbReference type="SAM" id="MobiDB-lite"/>
    </source>
</evidence>
<dbReference type="PANTHER" id="PTHR46734:SF1">
    <property type="entry name" value="TELOMERIC REPEAT-BINDING FACTOR 1"/>
    <property type="match status" value="1"/>
</dbReference>
<dbReference type="PROSITE" id="PS50090">
    <property type="entry name" value="MYB_LIKE"/>
    <property type="match status" value="1"/>
</dbReference>
<keyword evidence="1" id="KW-0539">Nucleus</keyword>
<dbReference type="CDD" id="cd11660">
    <property type="entry name" value="SANT_TRF"/>
    <property type="match status" value="1"/>
</dbReference>
<dbReference type="AlphaFoldDB" id="A0A7S3L244"/>
<evidence type="ECO:0000313" key="5">
    <source>
        <dbReference type="EMBL" id="CAE0404180.1"/>
    </source>
</evidence>
<feature type="compositionally biased region" description="Basic and acidic residues" evidence="2">
    <location>
        <begin position="14"/>
        <end position="29"/>
    </location>
</feature>
<protein>
    <recommendedName>
        <fullName evidence="6">Myb-like domain-containing protein</fullName>
    </recommendedName>
</protein>
<evidence type="ECO:0000259" key="3">
    <source>
        <dbReference type="PROSITE" id="PS50090"/>
    </source>
</evidence>
<feature type="region of interest" description="Disordered" evidence="2">
    <location>
        <begin position="1"/>
        <end position="62"/>
    </location>
</feature>
<dbReference type="Pfam" id="PF00249">
    <property type="entry name" value="Myb_DNA-binding"/>
    <property type="match status" value="1"/>
</dbReference>
<feature type="region of interest" description="Disordered" evidence="2">
    <location>
        <begin position="367"/>
        <end position="409"/>
    </location>
</feature>
<accession>A0A7S3L244</accession>
<feature type="domain" description="Myb-like" evidence="3">
    <location>
        <begin position="536"/>
        <end position="590"/>
    </location>
</feature>
<evidence type="ECO:0008006" key="6">
    <source>
        <dbReference type="Google" id="ProtNLM"/>
    </source>
</evidence>
<dbReference type="InterPro" id="IPR052450">
    <property type="entry name" value="TRBD-Containing_Protein"/>
</dbReference>
<dbReference type="SMART" id="SM00717">
    <property type="entry name" value="SANT"/>
    <property type="match status" value="1"/>
</dbReference>
<feature type="region of interest" description="Disordered" evidence="2">
    <location>
        <begin position="144"/>
        <end position="163"/>
    </location>
</feature>
<dbReference type="InterPro" id="IPR009057">
    <property type="entry name" value="Homeodomain-like_sf"/>
</dbReference>
<dbReference type="InterPro" id="IPR001005">
    <property type="entry name" value="SANT/Myb"/>
</dbReference>
<dbReference type="Gene3D" id="1.10.246.220">
    <property type="match status" value="1"/>
</dbReference>
<sequence>MNSLYKMFLGTPTDSERKKAADERPKVSDTDDDLTDAAPKPPPVMPTRSSFVRGNGVGRSRSLSRVYNQVPRDRPDFRRAQQDMIEYYAHLAMIETDPDRVKEENEHLQEALQGCKLHKYGRLYSRIQIACLCIDIGVRNTDTTTTTTTTRQRGEDDVEEEGPRFPADLWKDMREQLIIVKSFMLRKDANADVPIQKPRYSDEDTPEENDELDAALEKHEMFQDSYHEVLTLLEAQATLTRFYEQIEAINPNAPDIVKKIESALDTYKSALQEQFLPNGDGTDTGSIPGELDSFLLHDIHSQPKEALTQLLTHVRNIFTDIDCVFSHAQLKQKMKSVLTKWSESILDIPKLVQLGYGGVMAPIVTGDEDDVSSYGVGEDNLLTQKPEDDELDAEPIPFRDHKHHGRRTSFADEARALVAGNLPARHLPMKSPRSRSSLLRRSNGGRKSPSRTARRQRDSDSSDDDDSHTQDPTATVHQYGGASKSPVERNRTQVVASPARDSDGTPSSQNKRRRPAQPNSSDDGLWEDTFENAPAQKRRTYMDWTVDETNAVKEGYATFGKRWAMIKHNCNNRLSRRTNVQIKDKWRTMVNRGEIEEGS</sequence>
<gene>
    <name evidence="5" type="ORF">ACOF00016_LOCUS2344</name>
</gene>
<dbReference type="InterPro" id="IPR017930">
    <property type="entry name" value="Myb_dom"/>
</dbReference>
<evidence type="ECO:0000259" key="4">
    <source>
        <dbReference type="PROSITE" id="PS51294"/>
    </source>
</evidence>
<dbReference type="PROSITE" id="PS51294">
    <property type="entry name" value="HTH_MYB"/>
    <property type="match status" value="1"/>
</dbReference>
<organism evidence="5">
    <name type="scientific">Amphora coffeiformis</name>
    <dbReference type="NCBI Taxonomy" id="265554"/>
    <lineage>
        <taxon>Eukaryota</taxon>
        <taxon>Sar</taxon>
        <taxon>Stramenopiles</taxon>
        <taxon>Ochrophyta</taxon>
        <taxon>Bacillariophyta</taxon>
        <taxon>Bacillariophyceae</taxon>
        <taxon>Bacillariophycidae</taxon>
        <taxon>Thalassiophysales</taxon>
        <taxon>Catenulaceae</taxon>
        <taxon>Amphora</taxon>
    </lineage>
</organism>
<reference evidence="5" key="1">
    <citation type="submission" date="2021-01" db="EMBL/GenBank/DDBJ databases">
        <authorList>
            <person name="Corre E."/>
            <person name="Pelletier E."/>
            <person name="Niang G."/>
            <person name="Scheremetjew M."/>
            <person name="Finn R."/>
            <person name="Kale V."/>
            <person name="Holt S."/>
            <person name="Cochrane G."/>
            <person name="Meng A."/>
            <person name="Brown T."/>
            <person name="Cohen L."/>
        </authorList>
    </citation>
    <scope>NUCLEOTIDE SEQUENCE</scope>
    <source>
        <strain evidence="5">CCMP127</strain>
    </source>
</reference>
<name>A0A7S3L244_9STRA</name>
<dbReference type="SUPFAM" id="SSF46689">
    <property type="entry name" value="Homeodomain-like"/>
    <property type="match status" value="1"/>
</dbReference>
<proteinExistence type="predicted"/>
<dbReference type="EMBL" id="HBIM01002681">
    <property type="protein sequence ID" value="CAE0404180.1"/>
    <property type="molecule type" value="Transcribed_RNA"/>
</dbReference>
<feature type="domain" description="HTH myb-type" evidence="4">
    <location>
        <begin position="544"/>
        <end position="594"/>
    </location>
</feature>
<evidence type="ECO:0000256" key="1">
    <source>
        <dbReference type="ARBA" id="ARBA00023242"/>
    </source>
</evidence>